<protein>
    <submittedName>
        <fullName evidence="2">Uncharacterized protein</fullName>
    </submittedName>
</protein>
<proteinExistence type="predicted"/>
<keyword evidence="1" id="KW-1133">Transmembrane helix</keyword>
<name>B9LVZ7_HALLT</name>
<dbReference type="HOGENOM" id="CLU_1507342_0_0_2"/>
<sequence>MRTRSKQRRNGKSLLKRGSVLVLTVLIVFAVGGMWSSVSFTHSDSTRAGNVSVVGAEDPNAVVGIIPATSIDTGSDNQDFTTLHNHLGSSATLTVEITTEDAKDNVTFVSTSSVTVSGDGTTATVDLNNDNSITLLVDVDSNVSSSVDTVDFVVSGGANDGRVSVDINEQTGPTVNKN</sequence>
<keyword evidence="3" id="KW-1185">Reference proteome</keyword>
<evidence type="ECO:0000256" key="1">
    <source>
        <dbReference type="SAM" id="Phobius"/>
    </source>
</evidence>
<gene>
    <name evidence="2" type="ordered locus">Hlac_2820</name>
</gene>
<evidence type="ECO:0000313" key="3">
    <source>
        <dbReference type="Proteomes" id="UP000000740"/>
    </source>
</evidence>
<organism evidence="2 3">
    <name type="scientific">Halorubrum lacusprofundi (strain ATCC 49239 / DSM 5036 / JCM 8891 / ACAM 34)</name>
    <dbReference type="NCBI Taxonomy" id="416348"/>
    <lineage>
        <taxon>Archaea</taxon>
        <taxon>Methanobacteriati</taxon>
        <taxon>Methanobacteriota</taxon>
        <taxon>Stenosarchaea group</taxon>
        <taxon>Halobacteria</taxon>
        <taxon>Halobacteriales</taxon>
        <taxon>Haloferacaceae</taxon>
        <taxon>Halorubrum</taxon>
    </lineage>
</organism>
<reference evidence="2 3" key="1">
    <citation type="journal article" date="2016" name="Stand. Genomic Sci.">
        <title>Complete genome sequence of the Antarctic Halorubrum lacusprofundi type strain ACAM 34.</title>
        <authorList>
            <person name="Anderson I.J."/>
            <person name="DasSarma P."/>
            <person name="Lucas S."/>
            <person name="Copeland A."/>
            <person name="Lapidus A."/>
            <person name="Del Rio T.G."/>
            <person name="Tice H."/>
            <person name="Dalin E."/>
            <person name="Bruce D.C."/>
            <person name="Goodwin L."/>
            <person name="Pitluck S."/>
            <person name="Sims D."/>
            <person name="Brettin T.S."/>
            <person name="Detter J.C."/>
            <person name="Han C.S."/>
            <person name="Larimer F."/>
            <person name="Hauser L."/>
            <person name="Land M."/>
            <person name="Ivanova N."/>
            <person name="Richardson P."/>
            <person name="Cavicchioli R."/>
            <person name="DasSarma S."/>
            <person name="Woese C.R."/>
            <person name="Kyrpides N.C."/>
        </authorList>
    </citation>
    <scope>NUCLEOTIDE SEQUENCE [LARGE SCALE GENOMIC DNA]</scope>
    <source>
        <strain evidence="3">ATCC 49239 / DSM 5036 / JCM 8891 / ACAM 34</strain>
    </source>
</reference>
<dbReference type="KEGG" id="hla:Hlac_2820"/>
<feature type="transmembrane region" description="Helical" evidence="1">
    <location>
        <begin position="20"/>
        <end position="38"/>
    </location>
</feature>
<keyword evidence="1" id="KW-0472">Membrane</keyword>
<evidence type="ECO:0000313" key="2">
    <source>
        <dbReference type="EMBL" id="ACM58387.1"/>
    </source>
</evidence>
<dbReference type="AlphaFoldDB" id="B9LVZ7"/>
<dbReference type="Proteomes" id="UP000000740">
    <property type="component" value="Chromosome 2"/>
</dbReference>
<keyword evidence="1" id="KW-0812">Transmembrane</keyword>
<accession>B9LVZ7</accession>
<dbReference type="EMBL" id="CP001366">
    <property type="protein sequence ID" value="ACM58387.1"/>
    <property type="molecule type" value="Genomic_DNA"/>
</dbReference>